<proteinExistence type="predicted"/>
<name>A0A8D8UCM5_9HEMI</name>
<dbReference type="AlphaFoldDB" id="A0A8D8UCM5"/>
<protein>
    <submittedName>
        <fullName evidence="1">Uncharacterized protein</fullName>
    </submittedName>
</protein>
<dbReference type="EMBL" id="HBUF01340386">
    <property type="protein sequence ID" value="CAG6702217.1"/>
    <property type="molecule type" value="Transcribed_RNA"/>
</dbReference>
<dbReference type="EMBL" id="HBUF01340388">
    <property type="protein sequence ID" value="CAG6702225.1"/>
    <property type="molecule type" value="Transcribed_RNA"/>
</dbReference>
<dbReference type="EMBL" id="HBUF01340391">
    <property type="protein sequence ID" value="CAG6702241.1"/>
    <property type="molecule type" value="Transcribed_RNA"/>
</dbReference>
<dbReference type="EMBL" id="HBUF01340392">
    <property type="protein sequence ID" value="CAG6702245.1"/>
    <property type="molecule type" value="Transcribed_RNA"/>
</dbReference>
<sequence length="123" mass="14062">MINDLADSATSKADESVQKFSKIIRNDRLFLENPAEIVSKDALEEPQATFFKYHSLKCRFIETLFLINFSSPARKKLAIDQKGLRDRPVAHPWSTQSSKISSGPFSHTLGEERFSFCFCDEKE</sequence>
<organism evidence="1">
    <name type="scientific">Cacopsylla melanoneura</name>
    <dbReference type="NCBI Taxonomy" id="428564"/>
    <lineage>
        <taxon>Eukaryota</taxon>
        <taxon>Metazoa</taxon>
        <taxon>Ecdysozoa</taxon>
        <taxon>Arthropoda</taxon>
        <taxon>Hexapoda</taxon>
        <taxon>Insecta</taxon>
        <taxon>Pterygota</taxon>
        <taxon>Neoptera</taxon>
        <taxon>Paraneoptera</taxon>
        <taxon>Hemiptera</taxon>
        <taxon>Sternorrhyncha</taxon>
        <taxon>Psylloidea</taxon>
        <taxon>Psyllidae</taxon>
        <taxon>Psyllinae</taxon>
        <taxon>Cacopsylla</taxon>
    </lineage>
</organism>
<accession>A0A8D8UCM5</accession>
<evidence type="ECO:0000313" key="1">
    <source>
        <dbReference type="EMBL" id="CAG6702241.1"/>
    </source>
</evidence>
<dbReference type="EMBL" id="HBUF01340393">
    <property type="protein sequence ID" value="CAG6702249.1"/>
    <property type="molecule type" value="Transcribed_RNA"/>
</dbReference>
<dbReference type="EMBL" id="HBUF01340387">
    <property type="protein sequence ID" value="CAG6702221.1"/>
    <property type="molecule type" value="Transcribed_RNA"/>
</dbReference>
<reference evidence="1" key="1">
    <citation type="submission" date="2021-05" db="EMBL/GenBank/DDBJ databases">
        <authorList>
            <person name="Alioto T."/>
            <person name="Alioto T."/>
            <person name="Gomez Garrido J."/>
        </authorList>
    </citation>
    <scope>NUCLEOTIDE SEQUENCE</scope>
</reference>